<dbReference type="RefSeq" id="WP_320313176.1">
    <property type="nucleotide sequence ID" value="NZ_JAVIKH010000004.1"/>
</dbReference>
<dbReference type="NCBIfam" id="TIGR00135">
    <property type="entry name" value="gatC"/>
    <property type="match status" value="1"/>
</dbReference>
<keyword evidence="1" id="KW-0436">Ligase</keyword>
<comment type="catalytic activity">
    <reaction evidence="1">
        <text>L-glutamyl-tRNA(Gln) + L-glutamine + ATP + H2O = L-glutaminyl-tRNA(Gln) + L-glutamate + ADP + phosphate + H(+)</text>
        <dbReference type="Rhea" id="RHEA:17521"/>
        <dbReference type="Rhea" id="RHEA-COMP:9681"/>
        <dbReference type="Rhea" id="RHEA-COMP:9684"/>
        <dbReference type="ChEBI" id="CHEBI:15377"/>
        <dbReference type="ChEBI" id="CHEBI:15378"/>
        <dbReference type="ChEBI" id="CHEBI:29985"/>
        <dbReference type="ChEBI" id="CHEBI:30616"/>
        <dbReference type="ChEBI" id="CHEBI:43474"/>
        <dbReference type="ChEBI" id="CHEBI:58359"/>
        <dbReference type="ChEBI" id="CHEBI:78520"/>
        <dbReference type="ChEBI" id="CHEBI:78521"/>
        <dbReference type="ChEBI" id="CHEBI:456216"/>
    </reaction>
</comment>
<evidence type="ECO:0000256" key="1">
    <source>
        <dbReference type="HAMAP-Rule" id="MF_00122"/>
    </source>
</evidence>
<proteinExistence type="inferred from homology"/>
<comment type="subunit">
    <text evidence="1">Heterotrimer of A, B and C subunits.</text>
</comment>
<dbReference type="SUPFAM" id="SSF141000">
    <property type="entry name" value="Glu-tRNAGln amidotransferase C subunit"/>
    <property type="match status" value="1"/>
</dbReference>
<comment type="catalytic activity">
    <reaction evidence="1">
        <text>L-aspartyl-tRNA(Asn) + L-glutamine + ATP + H2O = L-asparaginyl-tRNA(Asn) + L-glutamate + ADP + phosphate + 2 H(+)</text>
        <dbReference type="Rhea" id="RHEA:14513"/>
        <dbReference type="Rhea" id="RHEA-COMP:9674"/>
        <dbReference type="Rhea" id="RHEA-COMP:9677"/>
        <dbReference type="ChEBI" id="CHEBI:15377"/>
        <dbReference type="ChEBI" id="CHEBI:15378"/>
        <dbReference type="ChEBI" id="CHEBI:29985"/>
        <dbReference type="ChEBI" id="CHEBI:30616"/>
        <dbReference type="ChEBI" id="CHEBI:43474"/>
        <dbReference type="ChEBI" id="CHEBI:58359"/>
        <dbReference type="ChEBI" id="CHEBI:78515"/>
        <dbReference type="ChEBI" id="CHEBI:78516"/>
        <dbReference type="ChEBI" id="CHEBI:456216"/>
    </reaction>
</comment>
<dbReference type="EC" id="6.3.5.-" evidence="1"/>
<keyword evidence="1" id="KW-0648">Protein biosynthesis</keyword>
<dbReference type="InterPro" id="IPR003837">
    <property type="entry name" value="GatC"/>
</dbReference>
<dbReference type="InterPro" id="IPR036113">
    <property type="entry name" value="Asp/Glu-ADT_sf_sub_c"/>
</dbReference>
<keyword evidence="1" id="KW-0547">Nucleotide-binding</keyword>
<dbReference type="PANTHER" id="PTHR15004:SF0">
    <property type="entry name" value="GLUTAMYL-TRNA(GLN) AMIDOTRANSFERASE SUBUNIT C, MITOCHONDRIAL"/>
    <property type="match status" value="1"/>
</dbReference>
<sequence>MSLTKEEVLNVAKLARLEFAEEEIARFQMDLNNILDYIDVLGEINTDEIEPLVQIHETGDKLREDVIRESLTVEEAMKNAPASEDGALIVPKVVGE</sequence>
<name>A0ABU4W8D5_9FUSO</name>
<dbReference type="EMBL" id="JAVIKH010000004">
    <property type="protein sequence ID" value="MDX8335773.1"/>
    <property type="molecule type" value="Genomic_DNA"/>
</dbReference>
<dbReference type="Proteomes" id="UP001279681">
    <property type="component" value="Unassembled WGS sequence"/>
</dbReference>
<accession>A0ABU4W8D5</accession>
<dbReference type="PANTHER" id="PTHR15004">
    <property type="entry name" value="GLUTAMYL-TRNA(GLN) AMIDOTRANSFERASE SUBUNIT C, MITOCHONDRIAL"/>
    <property type="match status" value="1"/>
</dbReference>
<keyword evidence="1" id="KW-0067">ATP-binding</keyword>
<comment type="caution">
    <text evidence="2">The sequence shown here is derived from an EMBL/GenBank/DDBJ whole genome shotgun (WGS) entry which is preliminary data.</text>
</comment>
<dbReference type="Pfam" id="PF02686">
    <property type="entry name" value="GatC"/>
    <property type="match status" value="1"/>
</dbReference>
<gene>
    <name evidence="1 2" type="primary">gatC</name>
    <name evidence="2" type="ORF">RFV38_04550</name>
</gene>
<organism evidence="2 3">
    <name type="scientific">Candidatus Cetobacterium colombiensis</name>
    <dbReference type="NCBI Taxonomy" id="3073100"/>
    <lineage>
        <taxon>Bacteria</taxon>
        <taxon>Fusobacteriati</taxon>
        <taxon>Fusobacteriota</taxon>
        <taxon>Fusobacteriia</taxon>
        <taxon>Fusobacteriales</taxon>
        <taxon>Fusobacteriaceae</taxon>
        <taxon>Cetobacterium</taxon>
    </lineage>
</organism>
<evidence type="ECO:0000313" key="2">
    <source>
        <dbReference type="EMBL" id="MDX8335773.1"/>
    </source>
</evidence>
<comment type="function">
    <text evidence="1">Allows the formation of correctly charged Asn-tRNA(Asn) or Gln-tRNA(Gln) through the transamidation of misacylated Asp-tRNA(Asn) or Glu-tRNA(Gln) in organisms which lack either or both of asparaginyl-tRNA or glutaminyl-tRNA synthetases. The reaction takes place in the presence of glutamine and ATP through an activated phospho-Asp-tRNA(Asn) or phospho-Glu-tRNA(Gln).</text>
</comment>
<dbReference type="HAMAP" id="MF_00122">
    <property type="entry name" value="GatC"/>
    <property type="match status" value="1"/>
</dbReference>
<protein>
    <recommendedName>
        <fullName evidence="1">Aspartyl/glutamyl-tRNA(Asn/Gln) amidotransferase subunit C</fullName>
        <shortName evidence="1">Asp/Glu-ADT subunit C</shortName>
        <ecNumber evidence="1">6.3.5.-</ecNumber>
    </recommendedName>
</protein>
<dbReference type="Gene3D" id="1.10.20.60">
    <property type="entry name" value="Glu-tRNAGln amidotransferase C subunit, N-terminal domain"/>
    <property type="match status" value="1"/>
</dbReference>
<comment type="similarity">
    <text evidence="1">Belongs to the GatC family.</text>
</comment>
<evidence type="ECO:0000313" key="3">
    <source>
        <dbReference type="Proteomes" id="UP001279681"/>
    </source>
</evidence>
<reference evidence="3" key="1">
    <citation type="submission" date="2023-07" db="EMBL/GenBank/DDBJ databases">
        <authorList>
            <person name="Colorado M.A."/>
            <person name="Villamil L.M."/>
            <person name="Melo J.F."/>
            <person name="Rodriguez J.A."/>
            <person name="Ruiz R.Y."/>
        </authorList>
    </citation>
    <scope>NUCLEOTIDE SEQUENCE [LARGE SCALE GENOMIC DNA]</scope>
    <source>
        <strain evidence="3">C33</strain>
    </source>
</reference>
<keyword evidence="3" id="KW-1185">Reference proteome</keyword>